<dbReference type="GO" id="GO:0016491">
    <property type="term" value="F:oxidoreductase activity"/>
    <property type="evidence" value="ECO:0007669"/>
    <property type="project" value="UniProtKB-KW"/>
</dbReference>
<dbReference type="PANTHER" id="PTHR42879">
    <property type="entry name" value="3-OXOACYL-(ACYL-CARRIER-PROTEIN) REDUCTASE"/>
    <property type="match status" value="1"/>
</dbReference>
<dbReference type="Proteomes" id="UP001589698">
    <property type="component" value="Unassembled WGS sequence"/>
</dbReference>
<dbReference type="SUPFAM" id="SSF51735">
    <property type="entry name" value="NAD(P)-binding Rossmann-fold domains"/>
    <property type="match status" value="1"/>
</dbReference>
<dbReference type="RefSeq" id="WP_378518943.1">
    <property type="nucleotide sequence ID" value="NZ_CBCSDI010000008.1"/>
</dbReference>
<dbReference type="InterPro" id="IPR002347">
    <property type="entry name" value="SDR_fam"/>
</dbReference>
<dbReference type="PRINTS" id="PR00081">
    <property type="entry name" value="GDHRDH"/>
</dbReference>
<protein>
    <submittedName>
        <fullName evidence="2">SDR family NAD(P)-dependent oxidoreductase</fullName>
        <ecNumber evidence="2">1.1.1.-</ecNumber>
    </submittedName>
</protein>
<dbReference type="InterPro" id="IPR020904">
    <property type="entry name" value="Sc_DH/Rdtase_CS"/>
</dbReference>
<dbReference type="Gene3D" id="3.40.50.720">
    <property type="entry name" value="NAD(P)-binding Rossmann-like Domain"/>
    <property type="match status" value="1"/>
</dbReference>
<dbReference type="EMBL" id="JBHLXH010000001">
    <property type="protein sequence ID" value="MFC0223187.1"/>
    <property type="molecule type" value="Genomic_DNA"/>
</dbReference>
<gene>
    <name evidence="2" type="ORF">ACFFJG_11910</name>
</gene>
<evidence type="ECO:0000313" key="2">
    <source>
        <dbReference type="EMBL" id="MFC0223187.1"/>
    </source>
</evidence>
<dbReference type="InterPro" id="IPR036291">
    <property type="entry name" value="NAD(P)-bd_dom_sf"/>
</dbReference>
<name>A0ABV6E2G1_9ACTN</name>
<evidence type="ECO:0000313" key="3">
    <source>
        <dbReference type="Proteomes" id="UP001589698"/>
    </source>
</evidence>
<proteinExistence type="inferred from homology"/>
<dbReference type="EC" id="1.1.1.-" evidence="2"/>
<reference evidence="2 3" key="1">
    <citation type="submission" date="2024-09" db="EMBL/GenBank/DDBJ databases">
        <authorList>
            <person name="Sun Q."/>
            <person name="Mori K."/>
        </authorList>
    </citation>
    <scope>NUCLEOTIDE SEQUENCE [LARGE SCALE GENOMIC DNA]</scope>
    <source>
        <strain evidence="2 3">CCM 8654</strain>
    </source>
</reference>
<dbReference type="Pfam" id="PF13561">
    <property type="entry name" value="adh_short_C2"/>
    <property type="match status" value="1"/>
</dbReference>
<accession>A0ABV6E2G1</accession>
<dbReference type="PANTHER" id="PTHR42879:SF2">
    <property type="entry name" value="3-OXOACYL-[ACYL-CARRIER-PROTEIN] REDUCTASE FABG"/>
    <property type="match status" value="1"/>
</dbReference>
<sequence length="271" mass="27260">MPSTPAPFDLTGRVAWVTGAGAPDGIGFATAALLGELGAAVAVGATTDRAHHRAEELAARGVRAVGVVADLADEAAVAEAHARVVRELGAPTVLVNNAGMTSTSAPAVDVAASGGAESGTPEELTYPQWRAALARNLDTAFLATRAALPAMREGRWGRVVMVASVTGPVMAMRGEAAYAAAKAGMVGLARATAVDHGRDGITANAVAPGWIATGSQTDDEVRQGRRTPLGRSARPEEVAAAVAFLCSPGASYVTGQCLVVDGGNGVAEERA</sequence>
<dbReference type="PRINTS" id="PR00080">
    <property type="entry name" value="SDRFAMILY"/>
</dbReference>
<organism evidence="2 3">
    <name type="scientific">Nocardioides zeicaulis</name>
    <dbReference type="NCBI Taxonomy" id="1776857"/>
    <lineage>
        <taxon>Bacteria</taxon>
        <taxon>Bacillati</taxon>
        <taxon>Actinomycetota</taxon>
        <taxon>Actinomycetes</taxon>
        <taxon>Propionibacteriales</taxon>
        <taxon>Nocardioidaceae</taxon>
        <taxon>Nocardioides</taxon>
    </lineage>
</organism>
<evidence type="ECO:0000256" key="1">
    <source>
        <dbReference type="ARBA" id="ARBA00006484"/>
    </source>
</evidence>
<dbReference type="InterPro" id="IPR050259">
    <property type="entry name" value="SDR"/>
</dbReference>
<keyword evidence="3" id="KW-1185">Reference proteome</keyword>
<dbReference type="PROSITE" id="PS00061">
    <property type="entry name" value="ADH_SHORT"/>
    <property type="match status" value="1"/>
</dbReference>
<comment type="similarity">
    <text evidence="1">Belongs to the short-chain dehydrogenases/reductases (SDR) family.</text>
</comment>
<keyword evidence="2" id="KW-0560">Oxidoreductase</keyword>
<comment type="caution">
    <text evidence="2">The sequence shown here is derived from an EMBL/GenBank/DDBJ whole genome shotgun (WGS) entry which is preliminary data.</text>
</comment>